<protein>
    <submittedName>
        <fullName evidence="2">Uncharacterized protein</fullName>
    </submittedName>
</protein>
<feature type="compositionally biased region" description="Pro residues" evidence="1">
    <location>
        <begin position="124"/>
        <end position="138"/>
    </location>
</feature>
<feature type="region of interest" description="Disordered" evidence="1">
    <location>
        <begin position="207"/>
        <end position="226"/>
    </location>
</feature>
<evidence type="ECO:0000256" key="1">
    <source>
        <dbReference type="SAM" id="MobiDB-lite"/>
    </source>
</evidence>
<name>A0ABQ9Y900_9EUKA</name>
<sequence length="313" mass="35855">MCVPPITLALPDTPHTHGINLRKEPAPLFVNRRLLEAIFTLSVNHLLPLSRRIPSHIIVPHNNPRICHSTKNTPHLEPTSKQNEVFLVLSQRLPQTPTKNSQKPHINPNPSRNNDTHKKTSPTSPNPPSKNPYLPLPVFPPVHLDSPPLFAQHPRNRGTLTLKPHIVWFPHYETDPRILMEQTGSQDAIHNSRLYSSIPAYPMNVAPTQVQSESPTRGKKDQTARRLAMELRRTEKERKSESWRRTTREKNEDTAEDTREDESQLHTRRNKAMGETNNQRLLFRDWLVTTESQTSRVGVSESTAKLASIEKFH</sequence>
<feature type="region of interest" description="Disordered" evidence="1">
    <location>
        <begin position="231"/>
        <end position="276"/>
    </location>
</feature>
<feature type="compositionally biased region" description="Polar residues" evidence="1">
    <location>
        <begin position="95"/>
        <end position="113"/>
    </location>
</feature>
<organism evidence="2 3">
    <name type="scientific">Blattamonas nauphoetae</name>
    <dbReference type="NCBI Taxonomy" id="2049346"/>
    <lineage>
        <taxon>Eukaryota</taxon>
        <taxon>Metamonada</taxon>
        <taxon>Preaxostyla</taxon>
        <taxon>Oxymonadida</taxon>
        <taxon>Blattamonas</taxon>
    </lineage>
</organism>
<accession>A0ABQ9Y900</accession>
<feature type="region of interest" description="Disordered" evidence="1">
    <location>
        <begin position="95"/>
        <end position="138"/>
    </location>
</feature>
<dbReference type="EMBL" id="JARBJD010000024">
    <property type="protein sequence ID" value="KAK2960228.1"/>
    <property type="molecule type" value="Genomic_DNA"/>
</dbReference>
<evidence type="ECO:0000313" key="2">
    <source>
        <dbReference type="EMBL" id="KAK2960228.1"/>
    </source>
</evidence>
<proteinExistence type="predicted"/>
<evidence type="ECO:0000313" key="3">
    <source>
        <dbReference type="Proteomes" id="UP001281761"/>
    </source>
</evidence>
<reference evidence="2 3" key="1">
    <citation type="journal article" date="2022" name="bioRxiv">
        <title>Genomics of Preaxostyla Flagellates Illuminates Evolutionary Transitions and the Path Towards Mitochondrial Loss.</title>
        <authorList>
            <person name="Novak L.V.F."/>
            <person name="Treitli S.C."/>
            <person name="Pyrih J."/>
            <person name="Halakuc P."/>
            <person name="Pipaliya S.V."/>
            <person name="Vacek V."/>
            <person name="Brzon O."/>
            <person name="Soukal P."/>
            <person name="Eme L."/>
            <person name="Dacks J.B."/>
            <person name="Karnkowska A."/>
            <person name="Elias M."/>
            <person name="Hampl V."/>
        </authorList>
    </citation>
    <scope>NUCLEOTIDE SEQUENCE [LARGE SCALE GENOMIC DNA]</scope>
    <source>
        <strain evidence="2">NAU3</strain>
        <tissue evidence="2">Gut</tissue>
    </source>
</reference>
<feature type="compositionally biased region" description="Basic and acidic residues" evidence="1">
    <location>
        <begin position="231"/>
        <end position="265"/>
    </location>
</feature>
<keyword evidence="3" id="KW-1185">Reference proteome</keyword>
<dbReference type="Proteomes" id="UP001281761">
    <property type="component" value="Unassembled WGS sequence"/>
</dbReference>
<gene>
    <name evidence="2" type="ORF">BLNAU_4781</name>
</gene>
<feature type="compositionally biased region" description="Basic and acidic residues" evidence="1">
    <location>
        <begin position="216"/>
        <end position="226"/>
    </location>
</feature>
<comment type="caution">
    <text evidence="2">The sequence shown here is derived from an EMBL/GenBank/DDBJ whole genome shotgun (WGS) entry which is preliminary data.</text>
</comment>